<keyword evidence="5" id="KW-0460">Magnesium</keyword>
<dbReference type="GO" id="GO:0000287">
    <property type="term" value="F:magnesium ion binding"/>
    <property type="evidence" value="ECO:0007669"/>
    <property type="project" value="UniProtKB-UniRule"/>
</dbReference>
<dbReference type="InterPro" id="IPR022907">
    <property type="entry name" value="VapC_family"/>
</dbReference>
<feature type="binding site" evidence="5">
    <location>
        <position position="6"/>
    </location>
    <ligand>
        <name>Mg(2+)</name>
        <dbReference type="ChEBI" id="CHEBI:18420"/>
    </ligand>
</feature>
<evidence type="ECO:0000256" key="1">
    <source>
        <dbReference type="ARBA" id="ARBA00022649"/>
    </source>
</evidence>
<comment type="similarity">
    <text evidence="5">Belongs to the PINc/VapC protein family.</text>
</comment>
<dbReference type="EC" id="3.1.-.-" evidence="5"/>
<proteinExistence type="inferred from homology"/>
<reference evidence="7 8" key="1">
    <citation type="submission" date="2019-07" db="EMBL/GenBank/DDBJ databases">
        <title>Whole genome shotgun sequence of Reyranella soli NBRC 108950.</title>
        <authorList>
            <person name="Hosoyama A."/>
            <person name="Uohara A."/>
            <person name="Ohji S."/>
            <person name="Ichikawa N."/>
        </authorList>
    </citation>
    <scope>NUCLEOTIDE SEQUENCE [LARGE SCALE GENOMIC DNA]</scope>
    <source>
        <strain evidence="7 8">NBRC 108950</strain>
    </source>
</reference>
<evidence type="ECO:0000256" key="4">
    <source>
        <dbReference type="ARBA" id="ARBA00022801"/>
    </source>
</evidence>
<keyword evidence="8" id="KW-1185">Reference proteome</keyword>
<dbReference type="OrthoDB" id="9798990at2"/>
<dbReference type="GO" id="GO:0090729">
    <property type="term" value="F:toxin activity"/>
    <property type="evidence" value="ECO:0007669"/>
    <property type="project" value="UniProtKB-KW"/>
</dbReference>
<evidence type="ECO:0000256" key="5">
    <source>
        <dbReference type="HAMAP-Rule" id="MF_00265"/>
    </source>
</evidence>
<evidence type="ECO:0000259" key="6">
    <source>
        <dbReference type="Pfam" id="PF01850"/>
    </source>
</evidence>
<evidence type="ECO:0000256" key="3">
    <source>
        <dbReference type="ARBA" id="ARBA00022723"/>
    </source>
</evidence>
<feature type="binding site" evidence="5">
    <location>
        <position position="99"/>
    </location>
    <ligand>
        <name>Mg(2+)</name>
        <dbReference type="ChEBI" id="CHEBI:18420"/>
    </ligand>
</feature>
<dbReference type="HAMAP" id="MF_00265">
    <property type="entry name" value="VapC_Nob1"/>
    <property type="match status" value="1"/>
</dbReference>
<dbReference type="GO" id="GO:0004540">
    <property type="term" value="F:RNA nuclease activity"/>
    <property type="evidence" value="ECO:0007669"/>
    <property type="project" value="InterPro"/>
</dbReference>
<gene>
    <name evidence="7" type="primary">vapC_2</name>
    <name evidence="5" type="synonym">vapC</name>
    <name evidence="7" type="ORF">RSO01_39970</name>
</gene>
<keyword evidence="3 5" id="KW-0479">Metal-binding</keyword>
<dbReference type="Gene3D" id="3.40.50.1010">
    <property type="entry name" value="5'-nuclease"/>
    <property type="match status" value="1"/>
</dbReference>
<dbReference type="PANTHER" id="PTHR36173:SF1">
    <property type="entry name" value="RIBONUCLEASE VAPC22"/>
    <property type="match status" value="1"/>
</dbReference>
<keyword evidence="5" id="KW-0800">Toxin</keyword>
<dbReference type="GO" id="GO:0016787">
    <property type="term" value="F:hydrolase activity"/>
    <property type="evidence" value="ECO:0007669"/>
    <property type="project" value="UniProtKB-KW"/>
</dbReference>
<feature type="domain" description="PIN" evidence="6">
    <location>
        <begin position="3"/>
        <end position="120"/>
    </location>
</feature>
<evidence type="ECO:0000256" key="2">
    <source>
        <dbReference type="ARBA" id="ARBA00022722"/>
    </source>
</evidence>
<keyword evidence="1 5" id="KW-1277">Toxin-antitoxin system</keyword>
<evidence type="ECO:0000313" key="7">
    <source>
        <dbReference type="EMBL" id="GEP56831.1"/>
    </source>
</evidence>
<dbReference type="InterPro" id="IPR002716">
    <property type="entry name" value="PIN_dom"/>
</dbReference>
<dbReference type="Proteomes" id="UP000321058">
    <property type="component" value="Unassembled WGS sequence"/>
</dbReference>
<accession>A0A512NCZ6</accession>
<dbReference type="EMBL" id="BKAJ01000071">
    <property type="protein sequence ID" value="GEP56831.1"/>
    <property type="molecule type" value="Genomic_DNA"/>
</dbReference>
<name>A0A512NCZ6_9HYPH</name>
<dbReference type="CDD" id="cd09872">
    <property type="entry name" value="PIN_Sll0205-like"/>
    <property type="match status" value="1"/>
</dbReference>
<dbReference type="InterPro" id="IPR041705">
    <property type="entry name" value="PIN_Sll0205"/>
</dbReference>
<organism evidence="7 8">
    <name type="scientific">Reyranella soli</name>
    <dbReference type="NCBI Taxonomy" id="1230389"/>
    <lineage>
        <taxon>Bacteria</taxon>
        <taxon>Pseudomonadati</taxon>
        <taxon>Pseudomonadota</taxon>
        <taxon>Alphaproteobacteria</taxon>
        <taxon>Hyphomicrobiales</taxon>
        <taxon>Reyranellaceae</taxon>
        <taxon>Reyranella</taxon>
    </lineage>
</organism>
<dbReference type="InterPro" id="IPR029060">
    <property type="entry name" value="PIN-like_dom_sf"/>
</dbReference>
<comment type="function">
    <text evidence="5">Toxic component of a toxin-antitoxin (TA) system. An RNase.</text>
</comment>
<keyword evidence="2 5" id="KW-0540">Nuclease</keyword>
<dbReference type="PANTHER" id="PTHR36173">
    <property type="entry name" value="RIBONUCLEASE VAPC16-RELATED"/>
    <property type="match status" value="1"/>
</dbReference>
<dbReference type="SUPFAM" id="SSF88723">
    <property type="entry name" value="PIN domain-like"/>
    <property type="match status" value="1"/>
</dbReference>
<protein>
    <recommendedName>
        <fullName evidence="5">Ribonuclease VapC</fullName>
        <shortName evidence="5">RNase VapC</shortName>
        <ecNumber evidence="5">3.1.-.-</ecNumber>
    </recommendedName>
    <alternativeName>
        <fullName evidence="5">Toxin VapC</fullName>
    </alternativeName>
</protein>
<sequence length="134" mass="14766">MSVVLDTNALIWLLERNARIGTRAVEQIDEALRTSRVMISSASVWEVAILVAKNRVALTKSVDRWRIDALQLGIEEIPLDGEIAIESVALADLHPDPADRFIVATALKMRAVLVTSDARLLSWTGPLARIDARV</sequence>
<dbReference type="RefSeq" id="WP_147151147.1">
    <property type="nucleotide sequence ID" value="NZ_BKAJ01000071.1"/>
</dbReference>
<evidence type="ECO:0000313" key="8">
    <source>
        <dbReference type="Proteomes" id="UP000321058"/>
    </source>
</evidence>
<dbReference type="InterPro" id="IPR052919">
    <property type="entry name" value="TA_system_RNase"/>
</dbReference>
<keyword evidence="4 5" id="KW-0378">Hydrolase</keyword>
<comment type="caution">
    <text evidence="7">The sequence shown here is derived from an EMBL/GenBank/DDBJ whole genome shotgun (WGS) entry which is preliminary data.</text>
</comment>
<dbReference type="Pfam" id="PF01850">
    <property type="entry name" value="PIN"/>
    <property type="match status" value="1"/>
</dbReference>
<comment type="cofactor">
    <cofactor evidence="5">
        <name>Mg(2+)</name>
        <dbReference type="ChEBI" id="CHEBI:18420"/>
    </cofactor>
</comment>
<dbReference type="AlphaFoldDB" id="A0A512NCZ6"/>